<proteinExistence type="predicted"/>
<sequence length="98" mass="10900">MGKIGRMQATKRGEQVGIPVGGSVNVKDVTESTEGEQEVMGMGAGKGASLWAAFEIVFLPRNKFKETRFQERLKAYTHCLANEQTFIEHQSHRKAVFS</sequence>
<keyword evidence="3" id="KW-1185">Reference proteome</keyword>
<gene>
    <name evidence="2" type="ORF">DQG23_19780</name>
</gene>
<feature type="region of interest" description="Disordered" evidence="1">
    <location>
        <begin position="1"/>
        <end position="25"/>
    </location>
</feature>
<accession>A0A329MJF9</accession>
<dbReference type="AlphaFoldDB" id="A0A329MJF9"/>
<comment type="caution">
    <text evidence="2">The sequence shown here is derived from an EMBL/GenBank/DDBJ whole genome shotgun (WGS) entry which is preliminary data.</text>
</comment>
<evidence type="ECO:0000313" key="3">
    <source>
        <dbReference type="Proteomes" id="UP000250369"/>
    </source>
</evidence>
<evidence type="ECO:0000313" key="2">
    <source>
        <dbReference type="EMBL" id="RAV19698.1"/>
    </source>
</evidence>
<organism evidence="2 3">
    <name type="scientific">Paenibacillus contaminans</name>
    <dbReference type="NCBI Taxonomy" id="450362"/>
    <lineage>
        <taxon>Bacteria</taxon>
        <taxon>Bacillati</taxon>
        <taxon>Bacillota</taxon>
        <taxon>Bacilli</taxon>
        <taxon>Bacillales</taxon>
        <taxon>Paenibacillaceae</taxon>
        <taxon>Paenibacillus</taxon>
    </lineage>
</organism>
<dbReference type="EMBL" id="QMFB01000011">
    <property type="protein sequence ID" value="RAV19698.1"/>
    <property type="molecule type" value="Genomic_DNA"/>
</dbReference>
<evidence type="ECO:0000256" key="1">
    <source>
        <dbReference type="SAM" id="MobiDB-lite"/>
    </source>
</evidence>
<name>A0A329MJF9_9BACL</name>
<reference evidence="2 3" key="1">
    <citation type="journal article" date="2009" name="Int. J. Syst. Evol. Microbiol.">
        <title>Paenibacillus contaminans sp. nov., isolated from a contaminated laboratory plate.</title>
        <authorList>
            <person name="Chou J.H."/>
            <person name="Lee J.H."/>
            <person name="Lin M.C."/>
            <person name="Chang P.S."/>
            <person name="Arun A.B."/>
            <person name="Young C.C."/>
            <person name="Chen W.M."/>
        </authorList>
    </citation>
    <scope>NUCLEOTIDE SEQUENCE [LARGE SCALE GENOMIC DNA]</scope>
    <source>
        <strain evidence="2 3">CKOBP-6</strain>
    </source>
</reference>
<protein>
    <submittedName>
        <fullName evidence="2">Uncharacterized protein</fullName>
    </submittedName>
</protein>
<dbReference type="Proteomes" id="UP000250369">
    <property type="component" value="Unassembled WGS sequence"/>
</dbReference>